<reference evidence="1 2" key="1">
    <citation type="journal article" date="2012" name="PLoS Pathog.">
        <title>Diverse lifestyles and strategies of plant pathogenesis encoded in the genomes of eighteen Dothideomycetes fungi.</title>
        <authorList>
            <person name="Ohm R.A."/>
            <person name="Feau N."/>
            <person name="Henrissat B."/>
            <person name="Schoch C.L."/>
            <person name="Horwitz B.A."/>
            <person name="Barry K.W."/>
            <person name="Condon B.J."/>
            <person name="Copeland A.C."/>
            <person name="Dhillon B."/>
            <person name="Glaser F."/>
            <person name="Hesse C.N."/>
            <person name="Kosti I."/>
            <person name="LaButti K."/>
            <person name="Lindquist E.A."/>
            <person name="Lucas S."/>
            <person name="Salamov A.A."/>
            <person name="Bradshaw R.E."/>
            <person name="Ciuffetti L."/>
            <person name="Hamelin R.C."/>
            <person name="Kema G.H.J."/>
            <person name="Lawrence C."/>
            <person name="Scott J.A."/>
            <person name="Spatafora J.W."/>
            <person name="Turgeon B.G."/>
            <person name="de Wit P.J.G.M."/>
            <person name="Zhong S."/>
            <person name="Goodwin S.B."/>
            <person name="Grigoriev I.V."/>
        </authorList>
    </citation>
    <scope>NUCLEOTIDE SEQUENCE [LARGE SCALE GENOMIC DNA]</scope>
    <source>
        <strain evidence="1 2">UAMH 10762</strain>
    </source>
</reference>
<dbReference type="EMBL" id="KB445555">
    <property type="protein sequence ID" value="EMC96444.1"/>
    <property type="molecule type" value="Genomic_DNA"/>
</dbReference>
<protein>
    <submittedName>
        <fullName evidence="1">Uncharacterized protein</fullName>
    </submittedName>
</protein>
<organism evidence="1 2">
    <name type="scientific">Baudoinia panamericana (strain UAMH 10762)</name>
    <name type="common">Angels' share fungus</name>
    <name type="synonym">Baudoinia compniacensis (strain UAMH 10762)</name>
    <dbReference type="NCBI Taxonomy" id="717646"/>
    <lineage>
        <taxon>Eukaryota</taxon>
        <taxon>Fungi</taxon>
        <taxon>Dikarya</taxon>
        <taxon>Ascomycota</taxon>
        <taxon>Pezizomycotina</taxon>
        <taxon>Dothideomycetes</taxon>
        <taxon>Dothideomycetidae</taxon>
        <taxon>Mycosphaerellales</taxon>
        <taxon>Teratosphaeriaceae</taxon>
        <taxon>Baudoinia</taxon>
    </lineage>
</organism>
<name>M2NBB5_BAUPA</name>
<sequence length="137" mass="15468">MSSPVSTASPYNYSPSPLNNYPSQGVYSPLSNSPHICSPQSNNPWFYASSPQSNLPHYAPHNHVNAPFNPVFQPSFSPYLDQRTTYIEQMLQQIWINQQNNRLRLGGKRCPHGLPQPGLDWWGYPLSDDYCSQCGPV</sequence>
<evidence type="ECO:0000313" key="1">
    <source>
        <dbReference type="EMBL" id="EMC96444.1"/>
    </source>
</evidence>
<dbReference type="GeneID" id="19114712"/>
<dbReference type="RefSeq" id="XP_007676515.1">
    <property type="nucleotide sequence ID" value="XM_007678325.1"/>
</dbReference>
<dbReference type="Proteomes" id="UP000011761">
    <property type="component" value="Unassembled WGS sequence"/>
</dbReference>
<keyword evidence="2" id="KW-1185">Reference proteome</keyword>
<gene>
    <name evidence="1" type="ORF">BAUCODRAFT_475088</name>
</gene>
<proteinExistence type="predicted"/>
<evidence type="ECO:0000313" key="2">
    <source>
        <dbReference type="Proteomes" id="UP000011761"/>
    </source>
</evidence>
<accession>M2NBB5</accession>
<dbReference type="AlphaFoldDB" id="M2NBB5"/>
<dbReference type="KEGG" id="bcom:BAUCODRAFT_475088"/>
<dbReference type="HOGENOM" id="CLU_1864761_0_0_1"/>